<comment type="caution">
    <text evidence="2">The sequence shown here is derived from an EMBL/GenBank/DDBJ whole genome shotgun (WGS) entry which is preliminary data.</text>
</comment>
<keyword evidence="3" id="KW-1185">Reference proteome</keyword>
<evidence type="ECO:0000313" key="3">
    <source>
        <dbReference type="Proteomes" id="UP001321473"/>
    </source>
</evidence>
<accession>A0AAQ4D5D5</accession>
<dbReference type="EMBL" id="JARKHS020034965">
    <property type="protein sequence ID" value="KAK8757675.1"/>
    <property type="molecule type" value="Genomic_DNA"/>
</dbReference>
<feature type="compositionally biased region" description="Polar residues" evidence="1">
    <location>
        <begin position="320"/>
        <end position="334"/>
    </location>
</feature>
<evidence type="ECO:0000256" key="1">
    <source>
        <dbReference type="SAM" id="MobiDB-lite"/>
    </source>
</evidence>
<evidence type="ECO:0000313" key="2">
    <source>
        <dbReference type="EMBL" id="KAK8757675.1"/>
    </source>
</evidence>
<dbReference type="AlphaFoldDB" id="A0AAQ4D5D5"/>
<feature type="compositionally biased region" description="Polar residues" evidence="1">
    <location>
        <begin position="246"/>
        <end position="274"/>
    </location>
</feature>
<reference evidence="2 3" key="1">
    <citation type="journal article" date="2023" name="Arcadia Sci">
        <title>De novo assembly of a long-read Amblyomma americanum tick genome.</title>
        <authorList>
            <person name="Chou S."/>
            <person name="Poskanzer K.E."/>
            <person name="Rollins M."/>
            <person name="Thuy-Boun P.S."/>
        </authorList>
    </citation>
    <scope>NUCLEOTIDE SEQUENCE [LARGE SCALE GENOMIC DNA]</scope>
    <source>
        <strain evidence="2">F_SG_1</strain>
        <tissue evidence="2">Salivary glands</tissue>
    </source>
</reference>
<name>A0AAQ4D5D5_AMBAM</name>
<feature type="compositionally biased region" description="Basic residues" evidence="1">
    <location>
        <begin position="381"/>
        <end position="393"/>
    </location>
</feature>
<feature type="compositionally biased region" description="Polar residues" evidence="1">
    <location>
        <begin position="105"/>
        <end position="114"/>
    </location>
</feature>
<feature type="compositionally biased region" description="Polar residues" evidence="1">
    <location>
        <begin position="129"/>
        <end position="172"/>
    </location>
</feature>
<gene>
    <name evidence="2" type="ORF">V5799_004689</name>
</gene>
<feature type="compositionally biased region" description="Polar residues" evidence="1">
    <location>
        <begin position="358"/>
        <end position="368"/>
    </location>
</feature>
<organism evidence="2 3">
    <name type="scientific">Amblyomma americanum</name>
    <name type="common">Lone star tick</name>
    <dbReference type="NCBI Taxonomy" id="6943"/>
    <lineage>
        <taxon>Eukaryota</taxon>
        <taxon>Metazoa</taxon>
        <taxon>Ecdysozoa</taxon>
        <taxon>Arthropoda</taxon>
        <taxon>Chelicerata</taxon>
        <taxon>Arachnida</taxon>
        <taxon>Acari</taxon>
        <taxon>Parasitiformes</taxon>
        <taxon>Ixodida</taxon>
        <taxon>Ixodoidea</taxon>
        <taxon>Ixodidae</taxon>
        <taxon>Amblyomminae</taxon>
        <taxon>Amblyomma</taxon>
    </lineage>
</organism>
<feature type="region of interest" description="Disordered" evidence="1">
    <location>
        <begin position="57"/>
        <end position="393"/>
    </location>
</feature>
<sequence length="393" mass="39923">MERDPRKCKCGVCESCQRRKELGQHTGDEEAPAQQEADSAAALNVGAVGAAARRLSFSKSSWSTVSSDSPPADTPSSSVPVSPPGEDLSSSSSAQTSSDERRQDLSTATVSSGSMPEISPQHVAGPTGMSASQACSDVSDSTASIRSLEPTSSLTDVSEIGTQSDLSKATSASGSLSGPPVAVSGSSSSALTSSEERRHDPSTATLSSGSMPEISPQHVADPTGTPASQACTDVSDSAASIRRLEPTSSLAQVSEIGTQSDLSKATSASGSLSGPSVAEGTSAGGPTLAEADMDVDASEATVASGSLEVPSAMEEEGLSTDWNVTSKSHESQSGYPREGCSADMSSTRDDTLADVSSVALSTGEMQRPSSEEVTDASLTRSTKKTRRTATPRQ</sequence>
<feature type="compositionally biased region" description="Low complexity" evidence="1">
    <location>
        <begin position="173"/>
        <end position="193"/>
    </location>
</feature>
<feature type="compositionally biased region" description="Low complexity" evidence="1">
    <location>
        <begin position="57"/>
        <end position="80"/>
    </location>
</feature>
<feature type="compositionally biased region" description="Polar residues" evidence="1">
    <location>
        <begin position="225"/>
        <end position="238"/>
    </location>
</feature>
<dbReference type="Proteomes" id="UP001321473">
    <property type="component" value="Unassembled WGS sequence"/>
</dbReference>
<protein>
    <submittedName>
        <fullName evidence="2">Uncharacterized protein</fullName>
    </submittedName>
</protein>
<proteinExistence type="predicted"/>